<accession>A0A7G5B9V0</accession>
<feature type="compositionally biased region" description="Polar residues" evidence="1">
    <location>
        <begin position="132"/>
        <end position="143"/>
    </location>
</feature>
<sequence>MDWFRWWHGTVTDPKFQWVARKSGQPVGSVIAVWAALLECASTATQGNADATRGNVASFDCNDYDVALGFGDGIVQSIFSAMEQKGLIVDRCISKWNERQPKREDSGNPNTGALSSTERSRLRRERLKQDETQCNARQRNATLGNDREEKSREEDKEKDIGASAPSAGADLLCPVTRIVGAYHELMPCNPRVKVLNEKRRRSISARWREAAKLDCKPFGYSSVQQGVEAWSAFFKVCAESDFLTGKAKPSAGKPPFFADIDFLMSPEGFAKCLENKYHREAT</sequence>
<evidence type="ECO:0000313" key="2">
    <source>
        <dbReference type="EMBL" id="QMV33073.1"/>
    </source>
</evidence>
<feature type="region of interest" description="Disordered" evidence="1">
    <location>
        <begin position="99"/>
        <end position="163"/>
    </location>
</feature>
<name>A0A7G5B9V0_9CAUD</name>
<organism evidence="2 3">
    <name type="scientific">Ralstonia phage Firinga</name>
    <dbReference type="NCBI Taxonomy" id="2759725"/>
    <lineage>
        <taxon>Viruses</taxon>
        <taxon>Duplodnaviria</taxon>
        <taxon>Heunggongvirae</taxon>
        <taxon>Uroviricota</taxon>
        <taxon>Caudoviricetes</taxon>
        <taxon>Firingavirus</taxon>
        <taxon>Firingavirus firinga</taxon>
    </lineage>
</organism>
<proteinExistence type="predicted"/>
<dbReference type="EMBL" id="MT740737">
    <property type="protein sequence ID" value="QMV33073.1"/>
    <property type="molecule type" value="Genomic_DNA"/>
</dbReference>
<evidence type="ECO:0008006" key="4">
    <source>
        <dbReference type="Google" id="ProtNLM"/>
    </source>
</evidence>
<gene>
    <name evidence="2" type="ORF">18C_00005</name>
</gene>
<evidence type="ECO:0000256" key="1">
    <source>
        <dbReference type="SAM" id="MobiDB-lite"/>
    </source>
</evidence>
<protein>
    <recommendedName>
        <fullName evidence="4">Replication protein</fullName>
    </recommendedName>
</protein>
<feature type="compositionally biased region" description="Basic and acidic residues" evidence="1">
    <location>
        <begin position="145"/>
        <end position="160"/>
    </location>
</feature>
<keyword evidence="3" id="KW-1185">Reference proteome</keyword>
<evidence type="ECO:0000313" key="3">
    <source>
        <dbReference type="Proteomes" id="UP000515649"/>
    </source>
</evidence>
<reference evidence="2 3" key="1">
    <citation type="submission" date="2020-07" db="EMBL/GenBank/DDBJ databases">
        <title>Ralstonia phages.</title>
        <authorList>
            <person name="Trotereau A."/>
            <person name="Boyer C."/>
            <person name="Torres-Barcelo C."/>
        </authorList>
    </citation>
    <scope>NUCLEOTIDE SEQUENCE [LARGE SCALE GENOMIC DNA]</scope>
</reference>
<dbReference type="Proteomes" id="UP000515649">
    <property type="component" value="Segment"/>
</dbReference>